<dbReference type="SUPFAM" id="SSF46689">
    <property type="entry name" value="Homeodomain-like"/>
    <property type="match status" value="1"/>
</dbReference>
<dbReference type="EMBL" id="BAABDI010000012">
    <property type="protein sequence ID" value="GAA3974831.1"/>
    <property type="molecule type" value="Genomic_DNA"/>
</dbReference>
<reference evidence="2" key="1">
    <citation type="journal article" date="2019" name="Int. J. Syst. Evol. Microbiol.">
        <title>The Global Catalogue of Microorganisms (GCM) 10K type strain sequencing project: providing services to taxonomists for standard genome sequencing and annotation.</title>
        <authorList>
            <consortium name="The Broad Institute Genomics Platform"/>
            <consortium name="The Broad Institute Genome Sequencing Center for Infectious Disease"/>
            <person name="Wu L."/>
            <person name="Ma J."/>
        </authorList>
    </citation>
    <scope>NUCLEOTIDE SEQUENCE [LARGE SCALE GENOMIC DNA]</scope>
    <source>
        <strain evidence="2">JCM 17217</strain>
    </source>
</reference>
<dbReference type="RefSeq" id="WP_345123847.1">
    <property type="nucleotide sequence ID" value="NZ_BAABDI010000012.1"/>
</dbReference>
<dbReference type="PANTHER" id="PTHR34849">
    <property type="entry name" value="SSL5025 PROTEIN"/>
    <property type="match status" value="1"/>
</dbReference>
<evidence type="ECO:0000313" key="2">
    <source>
        <dbReference type="Proteomes" id="UP001501556"/>
    </source>
</evidence>
<dbReference type="Gene3D" id="1.10.10.10">
    <property type="entry name" value="Winged helix-like DNA-binding domain superfamily/Winged helix DNA-binding domain"/>
    <property type="match status" value="1"/>
</dbReference>
<gene>
    <name evidence="1" type="ORF">GCM10022407_20570</name>
</gene>
<dbReference type="InterPro" id="IPR009057">
    <property type="entry name" value="Homeodomain-like_sf"/>
</dbReference>
<dbReference type="InterPro" id="IPR007367">
    <property type="entry name" value="DUF433"/>
</dbReference>
<protein>
    <recommendedName>
        <fullName evidence="3">DUF433 domain-containing protein</fullName>
    </recommendedName>
</protein>
<dbReference type="PANTHER" id="PTHR34849:SF3">
    <property type="entry name" value="SSR2962 PROTEIN"/>
    <property type="match status" value="1"/>
</dbReference>
<name>A0ABP7Q1B0_9BACT</name>
<evidence type="ECO:0008006" key="3">
    <source>
        <dbReference type="Google" id="ProtNLM"/>
    </source>
</evidence>
<organism evidence="1 2">
    <name type="scientific">Hymenobacter antarcticus</name>
    <dbReference type="NCBI Taxonomy" id="486270"/>
    <lineage>
        <taxon>Bacteria</taxon>
        <taxon>Pseudomonadati</taxon>
        <taxon>Bacteroidota</taxon>
        <taxon>Cytophagia</taxon>
        <taxon>Cytophagales</taxon>
        <taxon>Hymenobacteraceae</taxon>
        <taxon>Hymenobacter</taxon>
    </lineage>
</organism>
<dbReference type="Pfam" id="PF04255">
    <property type="entry name" value="DUF433"/>
    <property type="match status" value="1"/>
</dbReference>
<dbReference type="InterPro" id="IPR036388">
    <property type="entry name" value="WH-like_DNA-bd_sf"/>
</dbReference>
<evidence type="ECO:0000313" key="1">
    <source>
        <dbReference type="EMBL" id="GAA3974831.1"/>
    </source>
</evidence>
<dbReference type="Proteomes" id="UP001501556">
    <property type="component" value="Unassembled WGS sequence"/>
</dbReference>
<proteinExistence type="predicted"/>
<keyword evidence="2" id="KW-1185">Reference proteome</keyword>
<sequence>MQATDALLARITVDPGVLAGKPTIRGLRISVQQVLKALAAGQTPTELMQEYPELEPEDFQSVLLYAADVVGEQRVYRLTA</sequence>
<accession>A0ABP7Q1B0</accession>
<comment type="caution">
    <text evidence="1">The sequence shown here is derived from an EMBL/GenBank/DDBJ whole genome shotgun (WGS) entry which is preliminary data.</text>
</comment>